<gene>
    <name evidence="2" type="ORF">ASZ90_001493</name>
</gene>
<reference evidence="2" key="1">
    <citation type="journal article" date="2015" name="Proc. Natl. Acad. Sci. U.S.A.">
        <title>Networks of energetic and metabolic interactions define dynamics in microbial communities.</title>
        <authorList>
            <person name="Embree M."/>
            <person name="Liu J.K."/>
            <person name="Al-Bassam M.M."/>
            <person name="Zengler K."/>
        </authorList>
    </citation>
    <scope>NUCLEOTIDE SEQUENCE</scope>
</reference>
<evidence type="ECO:0000313" key="2">
    <source>
        <dbReference type="EMBL" id="KUG28641.1"/>
    </source>
</evidence>
<dbReference type="AlphaFoldDB" id="A0A0W8G6K9"/>
<protein>
    <submittedName>
        <fullName evidence="2">Uncharacterized protein</fullName>
    </submittedName>
</protein>
<sequence>MAETAKEAVPARGSSLCGWHHPGRHPGRPGHPDPRPATPHPGRAPDPGTISYRPPGRQGRPTAQGETGNSPSPRQAASGRTVGRARLGRCAVRPDGAPGYGHRLRGAFH</sequence>
<organism evidence="2">
    <name type="scientific">hydrocarbon metagenome</name>
    <dbReference type="NCBI Taxonomy" id="938273"/>
    <lineage>
        <taxon>unclassified sequences</taxon>
        <taxon>metagenomes</taxon>
        <taxon>ecological metagenomes</taxon>
    </lineage>
</organism>
<comment type="caution">
    <text evidence="2">The sequence shown here is derived from an EMBL/GenBank/DDBJ whole genome shotgun (WGS) entry which is preliminary data.</text>
</comment>
<feature type="compositionally biased region" description="Pro residues" evidence="1">
    <location>
        <begin position="35"/>
        <end position="44"/>
    </location>
</feature>
<evidence type="ECO:0000256" key="1">
    <source>
        <dbReference type="SAM" id="MobiDB-lite"/>
    </source>
</evidence>
<feature type="region of interest" description="Disordered" evidence="1">
    <location>
        <begin position="1"/>
        <end position="109"/>
    </location>
</feature>
<accession>A0A0W8G6K9</accession>
<name>A0A0W8G6K9_9ZZZZ</name>
<proteinExistence type="predicted"/>
<dbReference type="EMBL" id="LNQE01000197">
    <property type="protein sequence ID" value="KUG28641.1"/>
    <property type="molecule type" value="Genomic_DNA"/>
</dbReference>
<feature type="compositionally biased region" description="Polar residues" evidence="1">
    <location>
        <begin position="64"/>
        <end position="75"/>
    </location>
</feature>